<comment type="caution">
    <text evidence="3">The sequence shown here is derived from an EMBL/GenBank/DDBJ whole genome shotgun (WGS) entry which is preliminary data.</text>
</comment>
<organism evidence="3 4">
    <name type="scientific">Corynebacterium hadale</name>
    <dbReference type="NCBI Taxonomy" id="2026255"/>
    <lineage>
        <taxon>Bacteria</taxon>
        <taxon>Bacillati</taxon>
        <taxon>Actinomycetota</taxon>
        <taxon>Actinomycetes</taxon>
        <taxon>Mycobacteriales</taxon>
        <taxon>Corynebacteriaceae</taxon>
        <taxon>Corynebacterium</taxon>
    </lineage>
</organism>
<proteinExistence type="predicted"/>
<sequence>MTEHPSIRVGDRERSFALSRLSIHFAEGYLSVDEFDERAQRVAAATTRGELDGIFSDLPSPPPQEELKELKRARSLTAFPRERELENKLFRREIRDSALCLTFGLGTALFFLLKFGFGISFAWLSWPIIGLACIAIVAFAGRTREEEALVGELQQLVDLEHTEKAERLRIAYNRQQTLGL</sequence>
<evidence type="ECO:0000259" key="2">
    <source>
        <dbReference type="Pfam" id="PF08044"/>
    </source>
</evidence>
<evidence type="ECO:0000313" key="3">
    <source>
        <dbReference type="EMBL" id="PAJ68307.1"/>
    </source>
</evidence>
<feature type="transmembrane region" description="Helical" evidence="1">
    <location>
        <begin position="123"/>
        <end position="141"/>
    </location>
</feature>
<feature type="transmembrane region" description="Helical" evidence="1">
    <location>
        <begin position="98"/>
        <end position="117"/>
    </location>
</feature>
<dbReference type="InterPro" id="IPR012551">
    <property type="entry name" value="DUF1707_SHOCT-like"/>
</dbReference>
<dbReference type="AlphaFoldDB" id="A0A269PB36"/>
<accession>A0A269PB36</accession>
<dbReference type="EMBL" id="NQMQ01000029">
    <property type="protein sequence ID" value="PAJ68307.1"/>
    <property type="molecule type" value="Genomic_DNA"/>
</dbReference>
<evidence type="ECO:0000256" key="1">
    <source>
        <dbReference type="SAM" id="Phobius"/>
    </source>
</evidence>
<keyword evidence="1" id="KW-0812">Transmembrane</keyword>
<gene>
    <name evidence="3" type="ORF">CIG21_11120</name>
</gene>
<dbReference type="RefSeq" id="WP_095278906.1">
    <property type="nucleotide sequence ID" value="NZ_CP047655.1"/>
</dbReference>
<evidence type="ECO:0000313" key="4">
    <source>
        <dbReference type="Proteomes" id="UP000215771"/>
    </source>
</evidence>
<reference evidence="3 4" key="1">
    <citation type="submission" date="2017-08" db="EMBL/GenBank/DDBJ databases">
        <authorList>
            <person name="de Groot N.N."/>
        </authorList>
    </citation>
    <scope>NUCLEOTIDE SEQUENCE [LARGE SCALE GENOMIC DNA]</scope>
    <source>
        <strain evidence="3 4">NBT06-6</strain>
    </source>
</reference>
<feature type="domain" description="DUF1707" evidence="2">
    <location>
        <begin position="7"/>
        <end position="59"/>
    </location>
</feature>
<name>A0A269PB36_9CORY</name>
<protein>
    <recommendedName>
        <fullName evidence="2">DUF1707 domain-containing protein</fullName>
    </recommendedName>
</protein>
<dbReference type="Pfam" id="PF08044">
    <property type="entry name" value="DUF1707"/>
    <property type="match status" value="1"/>
</dbReference>
<dbReference type="Proteomes" id="UP000215771">
    <property type="component" value="Unassembled WGS sequence"/>
</dbReference>
<keyword evidence="1" id="KW-0472">Membrane</keyword>
<keyword evidence="1" id="KW-1133">Transmembrane helix</keyword>